<gene>
    <name evidence="3" type="ORF">AWM70_22435</name>
</gene>
<reference evidence="3 4" key="1">
    <citation type="submission" date="2016-01" db="EMBL/GenBank/DDBJ databases">
        <title>Complete Genome Sequence of Paenibacillus yonginensis DCY84, a novel Plant Growth-Promoting Bacteria with Elicitation of Induced Systemic Resistance.</title>
        <authorList>
            <person name="Kim Y.J."/>
            <person name="Yang D.C."/>
            <person name="Sukweenadhi J."/>
        </authorList>
    </citation>
    <scope>NUCLEOTIDE SEQUENCE [LARGE SCALE GENOMIC DNA]</scope>
    <source>
        <strain evidence="3 4">DCY84</strain>
    </source>
</reference>
<evidence type="ECO:0000313" key="3">
    <source>
        <dbReference type="EMBL" id="ANS76997.1"/>
    </source>
</evidence>
<dbReference type="InterPro" id="IPR006016">
    <property type="entry name" value="UspA"/>
</dbReference>
<dbReference type="Pfam" id="PF00582">
    <property type="entry name" value="Usp"/>
    <property type="match status" value="1"/>
</dbReference>
<sequence length="143" mass="15540">MLFNKILVAYDGSKASNKALDKAIGLAKLSETELTVIHVYDFPRFYVAEGFAPVPASVNEDFYELATRTSDEAERRLKEAGLSGKVELLQGPAAEGILEYAKANDHDLIILGSRGLGSIREFVLGSVSHNVVQHAQIPVLVVK</sequence>
<dbReference type="OrthoDB" id="9777884at2"/>
<dbReference type="RefSeq" id="WP_068700173.1">
    <property type="nucleotide sequence ID" value="NZ_CP014167.1"/>
</dbReference>
<dbReference type="STRING" id="1462996.AWM70_22435"/>
<dbReference type="SUPFAM" id="SSF52402">
    <property type="entry name" value="Adenine nucleotide alpha hydrolases-like"/>
    <property type="match status" value="1"/>
</dbReference>
<dbReference type="AlphaFoldDB" id="A0A1B1N6H9"/>
<evidence type="ECO:0000259" key="2">
    <source>
        <dbReference type="Pfam" id="PF00582"/>
    </source>
</evidence>
<evidence type="ECO:0000313" key="4">
    <source>
        <dbReference type="Proteomes" id="UP000092573"/>
    </source>
</evidence>
<accession>A0A1B1N6H9</accession>
<organism evidence="3 4">
    <name type="scientific">Paenibacillus yonginensis</name>
    <dbReference type="NCBI Taxonomy" id="1462996"/>
    <lineage>
        <taxon>Bacteria</taxon>
        <taxon>Bacillati</taxon>
        <taxon>Bacillota</taxon>
        <taxon>Bacilli</taxon>
        <taxon>Bacillales</taxon>
        <taxon>Paenibacillaceae</taxon>
        <taxon>Paenibacillus</taxon>
    </lineage>
</organism>
<dbReference type="InterPro" id="IPR014729">
    <property type="entry name" value="Rossmann-like_a/b/a_fold"/>
</dbReference>
<dbReference type="PANTHER" id="PTHR46268">
    <property type="entry name" value="STRESS RESPONSE PROTEIN NHAX"/>
    <property type="match status" value="1"/>
</dbReference>
<dbReference type="Proteomes" id="UP000092573">
    <property type="component" value="Chromosome"/>
</dbReference>
<name>A0A1B1N6H9_9BACL</name>
<keyword evidence="4" id="KW-1185">Reference proteome</keyword>
<dbReference type="InterPro" id="IPR006015">
    <property type="entry name" value="Universal_stress_UspA"/>
</dbReference>
<feature type="domain" description="UspA" evidence="2">
    <location>
        <begin position="3"/>
        <end position="143"/>
    </location>
</feature>
<dbReference type="Gene3D" id="3.40.50.620">
    <property type="entry name" value="HUPs"/>
    <property type="match status" value="1"/>
</dbReference>
<proteinExistence type="inferred from homology"/>
<protein>
    <submittedName>
        <fullName evidence="3">Universal stress protein UspA</fullName>
    </submittedName>
</protein>
<comment type="similarity">
    <text evidence="1">Belongs to the universal stress protein A family.</text>
</comment>
<dbReference type="CDD" id="cd00293">
    <property type="entry name" value="USP-like"/>
    <property type="match status" value="1"/>
</dbReference>
<evidence type="ECO:0000256" key="1">
    <source>
        <dbReference type="ARBA" id="ARBA00008791"/>
    </source>
</evidence>
<dbReference type="KEGG" id="pyg:AWM70_22435"/>
<dbReference type="PANTHER" id="PTHR46268:SF6">
    <property type="entry name" value="UNIVERSAL STRESS PROTEIN UP12"/>
    <property type="match status" value="1"/>
</dbReference>
<dbReference type="PRINTS" id="PR01438">
    <property type="entry name" value="UNVRSLSTRESS"/>
</dbReference>
<dbReference type="EMBL" id="CP014167">
    <property type="protein sequence ID" value="ANS76997.1"/>
    <property type="molecule type" value="Genomic_DNA"/>
</dbReference>